<proteinExistence type="predicted"/>
<evidence type="ECO:0000313" key="1">
    <source>
        <dbReference type="EMBL" id="GMS85452.1"/>
    </source>
</evidence>
<dbReference type="AlphaFoldDB" id="A0AAV5SQ04"/>
<organism evidence="1 2">
    <name type="scientific">Pristionchus entomophagus</name>
    <dbReference type="NCBI Taxonomy" id="358040"/>
    <lineage>
        <taxon>Eukaryota</taxon>
        <taxon>Metazoa</taxon>
        <taxon>Ecdysozoa</taxon>
        <taxon>Nematoda</taxon>
        <taxon>Chromadorea</taxon>
        <taxon>Rhabditida</taxon>
        <taxon>Rhabditina</taxon>
        <taxon>Diplogasteromorpha</taxon>
        <taxon>Diplogasteroidea</taxon>
        <taxon>Neodiplogasteridae</taxon>
        <taxon>Pristionchus</taxon>
    </lineage>
</organism>
<gene>
    <name evidence="1" type="ORF">PENTCL1PPCAC_7627</name>
</gene>
<sequence>EAGYYLICSCGDRITSTRSDFNHSIQCVKKFTLHKLDNPKGCIYFQKYPKTVLGYDDHLYREHSSGLSKMGHYAVCSCGDQISSRKSAHRKQ</sequence>
<accession>A0AAV5SQ04</accession>
<feature type="non-terminal residue" evidence="1">
    <location>
        <position position="1"/>
    </location>
</feature>
<dbReference type="Proteomes" id="UP001432027">
    <property type="component" value="Unassembled WGS sequence"/>
</dbReference>
<name>A0AAV5SQ04_9BILA</name>
<keyword evidence="2" id="KW-1185">Reference proteome</keyword>
<reference evidence="1" key="1">
    <citation type="submission" date="2023-10" db="EMBL/GenBank/DDBJ databases">
        <title>Genome assembly of Pristionchus species.</title>
        <authorList>
            <person name="Yoshida K."/>
            <person name="Sommer R.J."/>
        </authorList>
    </citation>
    <scope>NUCLEOTIDE SEQUENCE</scope>
    <source>
        <strain evidence="1">RS0144</strain>
    </source>
</reference>
<protein>
    <submittedName>
        <fullName evidence="1">Uncharacterized protein</fullName>
    </submittedName>
</protein>
<comment type="caution">
    <text evidence="1">The sequence shown here is derived from an EMBL/GenBank/DDBJ whole genome shotgun (WGS) entry which is preliminary data.</text>
</comment>
<feature type="non-terminal residue" evidence="1">
    <location>
        <position position="92"/>
    </location>
</feature>
<evidence type="ECO:0000313" key="2">
    <source>
        <dbReference type="Proteomes" id="UP001432027"/>
    </source>
</evidence>
<dbReference type="EMBL" id="BTSX01000002">
    <property type="protein sequence ID" value="GMS85452.1"/>
    <property type="molecule type" value="Genomic_DNA"/>
</dbReference>